<organism evidence="1">
    <name type="scientific">Lepeophtheirus salmonis</name>
    <name type="common">Salmon louse</name>
    <name type="synonym">Caligus salmonis</name>
    <dbReference type="NCBI Taxonomy" id="72036"/>
    <lineage>
        <taxon>Eukaryota</taxon>
        <taxon>Metazoa</taxon>
        <taxon>Ecdysozoa</taxon>
        <taxon>Arthropoda</taxon>
        <taxon>Crustacea</taxon>
        <taxon>Multicrustacea</taxon>
        <taxon>Hexanauplia</taxon>
        <taxon>Copepoda</taxon>
        <taxon>Siphonostomatoida</taxon>
        <taxon>Caligidae</taxon>
        <taxon>Lepeophtheirus</taxon>
    </lineage>
</organism>
<reference evidence="1" key="1">
    <citation type="submission" date="2014-05" db="EMBL/GenBank/DDBJ databases">
        <authorList>
            <person name="Chronopoulou M."/>
        </authorList>
    </citation>
    <scope>NUCLEOTIDE SEQUENCE</scope>
    <source>
        <tissue evidence="1">Whole organism</tissue>
    </source>
</reference>
<dbReference type="AlphaFoldDB" id="A0A0K2T2L6"/>
<evidence type="ECO:0000313" key="1">
    <source>
        <dbReference type="EMBL" id="CDW19676.1"/>
    </source>
</evidence>
<accession>A0A0K2T2L6</accession>
<protein>
    <submittedName>
        <fullName evidence="1">Uncharacterized protein</fullName>
    </submittedName>
</protein>
<dbReference type="EMBL" id="HACA01002315">
    <property type="protein sequence ID" value="CDW19676.1"/>
    <property type="molecule type" value="Transcribed_RNA"/>
</dbReference>
<sequence length="26" mass="3063">MLFILSKCVTSPFCHVRFLPHNDMLL</sequence>
<name>A0A0K2T2L6_LEPSM</name>
<proteinExistence type="predicted"/>